<dbReference type="InterPro" id="IPR050789">
    <property type="entry name" value="Diverse_Enzym_Activities"/>
</dbReference>
<dbReference type="EMBL" id="BAABBP010000036">
    <property type="protein sequence ID" value="GAA4003959.1"/>
    <property type="molecule type" value="Genomic_DNA"/>
</dbReference>
<feature type="domain" description="Beta-lactamase-related" evidence="1">
    <location>
        <begin position="11"/>
        <end position="372"/>
    </location>
</feature>
<keyword evidence="3" id="KW-1185">Reference proteome</keyword>
<protein>
    <submittedName>
        <fullName evidence="2">Serine hydrolase domain-containing protein</fullName>
    </submittedName>
</protein>
<evidence type="ECO:0000313" key="2">
    <source>
        <dbReference type="EMBL" id="GAA4003959.1"/>
    </source>
</evidence>
<dbReference type="Pfam" id="PF00144">
    <property type="entry name" value="Beta-lactamase"/>
    <property type="match status" value="1"/>
</dbReference>
<comment type="caution">
    <text evidence="2">The sequence shown here is derived from an EMBL/GenBank/DDBJ whole genome shotgun (WGS) entry which is preliminary data.</text>
</comment>
<dbReference type="InterPro" id="IPR001466">
    <property type="entry name" value="Beta-lactam-related"/>
</dbReference>
<dbReference type="RefSeq" id="WP_344869896.1">
    <property type="nucleotide sequence ID" value="NZ_BAABBP010000036.1"/>
</dbReference>
<dbReference type="GO" id="GO:0016787">
    <property type="term" value="F:hydrolase activity"/>
    <property type="evidence" value="ECO:0007669"/>
    <property type="project" value="UniProtKB-KW"/>
</dbReference>
<evidence type="ECO:0000313" key="3">
    <source>
        <dbReference type="Proteomes" id="UP001501627"/>
    </source>
</evidence>
<dbReference type="InterPro" id="IPR012338">
    <property type="entry name" value="Beta-lactam/transpept-like"/>
</dbReference>
<sequence>MTPPRFHALHAAMQAQVDQQFLPGVATALLRGRELADVFVCGQSDREAGTPLRRDHVHRVFSNTKLVTSIAVMMLVEQGRVALQDPIGRYIPALAQPRVLRPGATRIDDTEPARRPITVHHLMTHTAGLGYGAFDPGTLLFRAYGEAGVLSPQLTNTQLMERLGALPLYFHPGEGWEYSLATDVLGHLIEVVTGQRLGDFFAQHVFAPLGMDDTAFWLPQDKHARLAALYGGVDFMNPLLPGLKRLDSIPYPGAYLHAPARDSGGGGLVSTLDDHVRLLQALVPGPGALLRADTLAQMASNQIPPGQFVRFPGLPADPGRVFGLGSSVVAAPGPFDPPQTTDEMNWGGVAGTLWWINPRLGIAGILMTQRYFGFGNPYTYLFKQLAYQALLTP</sequence>
<accession>A0ABP7RY98</accession>
<gene>
    <name evidence="2" type="ORF">GCM10022279_29880</name>
</gene>
<organism evidence="2 3">
    <name type="scientific">Comamonas faecalis</name>
    <dbReference type="NCBI Taxonomy" id="1387849"/>
    <lineage>
        <taxon>Bacteria</taxon>
        <taxon>Pseudomonadati</taxon>
        <taxon>Pseudomonadota</taxon>
        <taxon>Betaproteobacteria</taxon>
        <taxon>Burkholderiales</taxon>
        <taxon>Comamonadaceae</taxon>
        <taxon>Comamonas</taxon>
    </lineage>
</organism>
<dbReference type="SUPFAM" id="SSF56601">
    <property type="entry name" value="beta-lactamase/transpeptidase-like"/>
    <property type="match status" value="1"/>
</dbReference>
<name>A0ABP7RY98_9BURK</name>
<proteinExistence type="predicted"/>
<dbReference type="PANTHER" id="PTHR43283:SF3">
    <property type="entry name" value="BETA-LACTAMASE FAMILY PROTEIN (AFU_ORTHOLOGUE AFUA_5G07500)"/>
    <property type="match status" value="1"/>
</dbReference>
<dbReference type="Gene3D" id="3.40.710.10">
    <property type="entry name" value="DD-peptidase/beta-lactamase superfamily"/>
    <property type="match status" value="1"/>
</dbReference>
<dbReference type="Proteomes" id="UP001501627">
    <property type="component" value="Unassembled WGS sequence"/>
</dbReference>
<keyword evidence="2" id="KW-0378">Hydrolase</keyword>
<reference evidence="3" key="1">
    <citation type="journal article" date="2019" name="Int. J. Syst. Evol. Microbiol.">
        <title>The Global Catalogue of Microorganisms (GCM) 10K type strain sequencing project: providing services to taxonomists for standard genome sequencing and annotation.</title>
        <authorList>
            <consortium name="The Broad Institute Genomics Platform"/>
            <consortium name="The Broad Institute Genome Sequencing Center for Infectious Disease"/>
            <person name="Wu L."/>
            <person name="Ma J."/>
        </authorList>
    </citation>
    <scope>NUCLEOTIDE SEQUENCE [LARGE SCALE GENOMIC DNA]</scope>
    <source>
        <strain evidence="3">JCM 17561</strain>
    </source>
</reference>
<dbReference type="PANTHER" id="PTHR43283">
    <property type="entry name" value="BETA-LACTAMASE-RELATED"/>
    <property type="match status" value="1"/>
</dbReference>
<evidence type="ECO:0000259" key="1">
    <source>
        <dbReference type="Pfam" id="PF00144"/>
    </source>
</evidence>